<sequence length="458" mass="52831">MSILIDMMQSQALDRVETKIDDGFGEVRGEFERMRKEILSMATQARASDKNGSSLSLLSLSTYPGDEKEVWKAFRRELIQKGFRSRSLDKYGHVLQAYMLKLEESGLLDNARTQRTTSDEGTLWGSNRMFANTFVSLSHYFEEGNAEELGTAVERSLPPVVVLTPDPSSTDKEAKASYADNNGLQELPRDKSTNPQDVRSPSNASPTRRKVAFASISANCRDSDGKMKAVQSTKSILRRPTRQFPEDPDYLREGVGLREEAIGNKVPQDARTTKLDKSKVDIVAMRWLIPRCEERGDHVLVFKVLEDADIAFFTELTDLMRDYPHFEMGLLLLFFGAFWNNLKPLIMYDEKVYNEYYPDHLLSVVELARTFSEKTRAQLKQTYEQPIEGLSKAIENSKALLSRRDYQELKNRLFNILNKNLDRYLSREFKLPPDKKLWEREPSDRVRRIFSKFLDWED</sequence>
<dbReference type="PANTHER" id="PTHR42081:SF1">
    <property type="entry name" value="ZINC FINGER PROTEIN DHHC DOMAIN CONTAINING PROTEIN"/>
    <property type="match status" value="1"/>
</dbReference>
<protein>
    <submittedName>
        <fullName evidence="2">Uncharacterized protein</fullName>
    </submittedName>
</protein>
<reference evidence="2 3" key="1">
    <citation type="submission" date="2016-04" db="EMBL/GenBank/DDBJ databases">
        <title>A degradative enzymes factory behind the ericoid mycorrhizal symbiosis.</title>
        <authorList>
            <consortium name="DOE Joint Genome Institute"/>
            <person name="Martino E."/>
            <person name="Morin E."/>
            <person name="Grelet G."/>
            <person name="Kuo A."/>
            <person name="Kohler A."/>
            <person name="Daghino S."/>
            <person name="Barry K."/>
            <person name="Choi C."/>
            <person name="Cichocki N."/>
            <person name="Clum A."/>
            <person name="Copeland A."/>
            <person name="Hainaut M."/>
            <person name="Haridas S."/>
            <person name="Labutti K."/>
            <person name="Lindquist E."/>
            <person name="Lipzen A."/>
            <person name="Khouja H.-R."/>
            <person name="Murat C."/>
            <person name="Ohm R."/>
            <person name="Olson A."/>
            <person name="Spatafora J."/>
            <person name="Veneault-Fourrey C."/>
            <person name="Henrissat B."/>
            <person name="Grigoriev I."/>
            <person name="Martin F."/>
            <person name="Perotto S."/>
        </authorList>
    </citation>
    <scope>NUCLEOTIDE SEQUENCE [LARGE SCALE GENOMIC DNA]</scope>
    <source>
        <strain evidence="2 3">F</strain>
    </source>
</reference>
<dbReference type="AlphaFoldDB" id="A0A2J6QYB7"/>
<accession>A0A2J6QYB7</accession>
<feature type="region of interest" description="Disordered" evidence="1">
    <location>
        <begin position="161"/>
        <end position="210"/>
    </location>
</feature>
<feature type="compositionally biased region" description="Polar residues" evidence="1">
    <location>
        <begin position="193"/>
        <end position="206"/>
    </location>
</feature>
<proteinExistence type="predicted"/>
<evidence type="ECO:0000256" key="1">
    <source>
        <dbReference type="SAM" id="MobiDB-lite"/>
    </source>
</evidence>
<dbReference type="Proteomes" id="UP000235786">
    <property type="component" value="Unassembled WGS sequence"/>
</dbReference>
<dbReference type="OrthoDB" id="10464005at2759"/>
<dbReference type="EMBL" id="KZ613963">
    <property type="protein sequence ID" value="PMD31250.1"/>
    <property type="molecule type" value="Genomic_DNA"/>
</dbReference>
<name>A0A2J6QYB7_HYAVF</name>
<keyword evidence="3" id="KW-1185">Reference proteome</keyword>
<dbReference type="PANTHER" id="PTHR42081">
    <property type="entry name" value="ZINC FINGER PROTEIN DHHC DOMAIN CONTAINING PROTEIN"/>
    <property type="match status" value="1"/>
</dbReference>
<gene>
    <name evidence="2" type="ORF">L207DRAFT_591716</name>
</gene>
<evidence type="ECO:0000313" key="3">
    <source>
        <dbReference type="Proteomes" id="UP000235786"/>
    </source>
</evidence>
<evidence type="ECO:0000313" key="2">
    <source>
        <dbReference type="EMBL" id="PMD31250.1"/>
    </source>
</evidence>
<organism evidence="2 3">
    <name type="scientific">Hyaloscypha variabilis (strain UAMH 11265 / GT02V1 / F)</name>
    <name type="common">Meliniomyces variabilis</name>
    <dbReference type="NCBI Taxonomy" id="1149755"/>
    <lineage>
        <taxon>Eukaryota</taxon>
        <taxon>Fungi</taxon>
        <taxon>Dikarya</taxon>
        <taxon>Ascomycota</taxon>
        <taxon>Pezizomycotina</taxon>
        <taxon>Leotiomycetes</taxon>
        <taxon>Helotiales</taxon>
        <taxon>Hyaloscyphaceae</taxon>
        <taxon>Hyaloscypha</taxon>
        <taxon>Hyaloscypha variabilis</taxon>
    </lineage>
</organism>